<dbReference type="AlphaFoldDB" id="A0AA39DDI0"/>
<dbReference type="SUPFAM" id="SSF56784">
    <property type="entry name" value="HAD-like"/>
    <property type="match status" value="1"/>
</dbReference>
<keyword evidence="5 8" id="KW-0378">Hydrolase</keyword>
<dbReference type="InterPro" id="IPR023214">
    <property type="entry name" value="HAD_sf"/>
</dbReference>
<comment type="pathway">
    <text evidence="3 8">Glycan biosynthesis; trehalose biosynthesis.</text>
</comment>
<evidence type="ECO:0000256" key="2">
    <source>
        <dbReference type="ARBA" id="ARBA00001968"/>
    </source>
</evidence>
<evidence type="ECO:0000313" key="9">
    <source>
        <dbReference type="EMBL" id="KAJ9679734.1"/>
    </source>
</evidence>
<protein>
    <recommendedName>
        <fullName evidence="8">Trehalose 6-phosphate phosphatase</fullName>
        <ecNumber evidence="8">3.1.3.12</ecNumber>
    </recommendedName>
</protein>
<comment type="function">
    <text evidence="7">Removes the phosphate from trehalose 6-phosphate to produce free trehalose. Trehalose accumulation in plant may improve abiotic stress tolerance.</text>
</comment>
<keyword evidence="10" id="KW-1185">Reference proteome</keyword>
<dbReference type="EMBL" id="JARBHA010000016">
    <property type="protein sequence ID" value="KAJ9679734.1"/>
    <property type="molecule type" value="Genomic_DNA"/>
</dbReference>
<dbReference type="InterPro" id="IPR044651">
    <property type="entry name" value="OTSB-like"/>
</dbReference>
<evidence type="ECO:0000256" key="6">
    <source>
        <dbReference type="ARBA" id="ARBA00023016"/>
    </source>
</evidence>
<dbReference type="PANTHER" id="PTHR43768">
    <property type="entry name" value="TREHALOSE 6-PHOSPHATE PHOSPHATASE"/>
    <property type="match status" value="1"/>
</dbReference>
<gene>
    <name evidence="9" type="ORF">PVL29_021599</name>
</gene>
<evidence type="ECO:0000256" key="7">
    <source>
        <dbReference type="ARBA" id="ARBA00025274"/>
    </source>
</evidence>
<dbReference type="CDD" id="cd01627">
    <property type="entry name" value="HAD_TPP"/>
    <property type="match status" value="1"/>
</dbReference>
<dbReference type="Gene3D" id="3.40.50.1000">
    <property type="entry name" value="HAD superfamily/HAD-like"/>
    <property type="match status" value="2"/>
</dbReference>
<dbReference type="Proteomes" id="UP001168098">
    <property type="component" value="Unassembled WGS sequence"/>
</dbReference>
<comment type="cofactor">
    <cofactor evidence="2 8">
        <name>a divalent metal cation</name>
        <dbReference type="ChEBI" id="CHEBI:60240"/>
    </cofactor>
</comment>
<dbReference type="NCBIfam" id="TIGR01484">
    <property type="entry name" value="HAD-SF-IIB"/>
    <property type="match status" value="1"/>
</dbReference>
<sequence length="393" mass="44789">MWTLAHLRLMPKIADLFMGADFSLIAGQRTQRSSLKLQELPRANNWVSALQRMRRNLLKVWKAFGFLKAANSQNKETMTRVKNEDCDATTNGLSDECYKSWMMEHPSAITSFDQMVSKAKGKSIVVFLDYDGTLSPIVDNPDLAFMSDEMRSAVREVAKNFPTAIISGRSREKVYEFVQLTEVYYAGSHGMDIMGPPHQVKSCDAQYQIKALDKQGHEVILFQPAIDFLPAIQKISNVLEEKTQKIEGALIEDNRFCISVHFRRVHEKDYDTLEEKVKSVVKNYPEFRLTSGKKVMEIRPSIKWDKGCALEYLLDALGFSDSSDVLPLYIGDDRTDEDAFKVIRRRGEGYPIIVSSTPKETKAAYSLRDPSEVLYFLTHLAQWRNSFSGHSVD</sequence>
<evidence type="ECO:0000256" key="3">
    <source>
        <dbReference type="ARBA" id="ARBA00005199"/>
    </source>
</evidence>
<dbReference type="InterPro" id="IPR036412">
    <property type="entry name" value="HAD-like_sf"/>
</dbReference>
<dbReference type="GO" id="GO:0004805">
    <property type="term" value="F:trehalose-phosphatase activity"/>
    <property type="evidence" value="ECO:0007669"/>
    <property type="project" value="UniProtKB-EC"/>
</dbReference>
<dbReference type="FunFam" id="3.40.50.1000:FF:000175">
    <property type="entry name" value="Trehalose 6-phosphate phosphatase"/>
    <property type="match status" value="1"/>
</dbReference>
<comment type="catalytic activity">
    <reaction evidence="1 8">
        <text>alpha,alpha-trehalose 6-phosphate + H2O = alpha,alpha-trehalose + phosphate</text>
        <dbReference type="Rhea" id="RHEA:23420"/>
        <dbReference type="ChEBI" id="CHEBI:15377"/>
        <dbReference type="ChEBI" id="CHEBI:16551"/>
        <dbReference type="ChEBI" id="CHEBI:43474"/>
        <dbReference type="ChEBI" id="CHEBI:58429"/>
        <dbReference type="EC" id="3.1.3.12"/>
    </reaction>
</comment>
<accession>A0AA39DDI0</accession>
<dbReference type="InterPro" id="IPR003337">
    <property type="entry name" value="Trehalose_PPase"/>
</dbReference>
<dbReference type="EC" id="3.1.3.12" evidence="8"/>
<dbReference type="Pfam" id="PF02358">
    <property type="entry name" value="Trehalose_PPase"/>
    <property type="match status" value="1"/>
</dbReference>
<evidence type="ECO:0000256" key="1">
    <source>
        <dbReference type="ARBA" id="ARBA00000500"/>
    </source>
</evidence>
<comment type="similarity">
    <text evidence="4 8">Belongs to the trehalose phosphatase family.</text>
</comment>
<evidence type="ECO:0000256" key="5">
    <source>
        <dbReference type="ARBA" id="ARBA00022801"/>
    </source>
</evidence>
<dbReference type="PANTHER" id="PTHR43768:SF24">
    <property type="entry name" value="TREHALOSE 6-PHOSPHATE PHOSPHATASE"/>
    <property type="match status" value="1"/>
</dbReference>
<dbReference type="GO" id="GO:0005992">
    <property type="term" value="P:trehalose biosynthetic process"/>
    <property type="evidence" value="ECO:0007669"/>
    <property type="project" value="InterPro"/>
</dbReference>
<reference evidence="9 10" key="1">
    <citation type="journal article" date="2023" name="BMC Biotechnol.">
        <title>Vitis rotundifolia cv Carlos genome sequencing.</title>
        <authorList>
            <person name="Huff M."/>
            <person name="Hulse-Kemp A."/>
            <person name="Scheffler B."/>
            <person name="Youngblood R."/>
            <person name="Simpson S."/>
            <person name="Babiker E."/>
            <person name="Staton M."/>
        </authorList>
    </citation>
    <scope>NUCLEOTIDE SEQUENCE [LARGE SCALE GENOMIC DNA]</scope>
    <source>
        <tissue evidence="9">Leaf</tissue>
    </source>
</reference>
<comment type="caution">
    <text evidence="9">The sequence shown here is derived from an EMBL/GenBank/DDBJ whole genome shotgun (WGS) entry which is preliminary data.</text>
</comment>
<keyword evidence="6" id="KW-0346">Stress response</keyword>
<organism evidence="9 10">
    <name type="scientific">Vitis rotundifolia</name>
    <name type="common">Muscadine grape</name>
    <dbReference type="NCBI Taxonomy" id="103349"/>
    <lineage>
        <taxon>Eukaryota</taxon>
        <taxon>Viridiplantae</taxon>
        <taxon>Streptophyta</taxon>
        <taxon>Embryophyta</taxon>
        <taxon>Tracheophyta</taxon>
        <taxon>Spermatophyta</taxon>
        <taxon>Magnoliopsida</taxon>
        <taxon>eudicotyledons</taxon>
        <taxon>Gunneridae</taxon>
        <taxon>Pentapetalae</taxon>
        <taxon>rosids</taxon>
        <taxon>Vitales</taxon>
        <taxon>Vitaceae</taxon>
        <taxon>Viteae</taxon>
        <taxon>Vitis</taxon>
    </lineage>
</organism>
<name>A0AA39DDI0_VITRO</name>
<evidence type="ECO:0000256" key="4">
    <source>
        <dbReference type="ARBA" id="ARBA00008770"/>
    </source>
</evidence>
<dbReference type="FunFam" id="3.40.50.1000:FF:000122">
    <property type="entry name" value="Trehalose 6-phosphate phosphatase"/>
    <property type="match status" value="1"/>
</dbReference>
<dbReference type="NCBIfam" id="TIGR00685">
    <property type="entry name" value="T6PP"/>
    <property type="match status" value="1"/>
</dbReference>
<dbReference type="InterPro" id="IPR006379">
    <property type="entry name" value="HAD-SF_hydro_IIB"/>
</dbReference>
<evidence type="ECO:0000313" key="10">
    <source>
        <dbReference type="Proteomes" id="UP001168098"/>
    </source>
</evidence>
<evidence type="ECO:0000256" key="8">
    <source>
        <dbReference type="RuleBase" id="RU361117"/>
    </source>
</evidence>
<proteinExistence type="inferred from homology"/>